<evidence type="ECO:0000256" key="7">
    <source>
        <dbReference type="ARBA" id="ARBA00023136"/>
    </source>
</evidence>
<dbReference type="InterPro" id="IPR027417">
    <property type="entry name" value="P-loop_NTPase"/>
</dbReference>
<dbReference type="Pfam" id="PF00005">
    <property type="entry name" value="ABC_tran"/>
    <property type="match status" value="1"/>
</dbReference>
<dbReference type="OrthoDB" id="9802264at2"/>
<evidence type="ECO:0000256" key="2">
    <source>
        <dbReference type="ARBA" id="ARBA00022475"/>
    </source>
</evidence>
<reference evidence="9 10" key="1">
    <citation type="journal article" date="2011" name="J. Microbiol.">
        <title>Bacillus kyonggiensis sp. nov., isolated from soil of a lettuce field.</title>
        <authorList>
            <person name="Dong K."/>
            <person name="Lee S."/>
        </authorList>
    </citation>
    <scope>NUCLEOTIDE SEQUENCE [LARGE SCALE GENOMIC DNA]</scope>
    <source>
        <strain evidence="9 10">NB22</strain>
    </source>
</reference>
<dbReference type="SUPFAM" id="SSF52540">
    <property type="entry name" value="P-loop containing nucleoside triphosphate hydrolases"/>
    <property type="match status" value="1"/>
</dbReference>
<dbReference type="InterPro" id="IPR005666">
    <property type="entry name" value="Sulph_transpt1"/>
</dbReference>
<dbReference type="Pfam" id="PF12857">
    <property type="entry name" value="TOBE_3"/>
    <property type="match status" value="1"/>
</dbReference>
<dbReference type="Gene3D" id="3.40.50.300">
    <property type="entry name" value="P-loop containing nucleotide triphosphate hydrolases"/>
    <property type="match status" value="1"/>
</dbReference>
<dbReference type="GO" id="GO:0005524">
    <property type="term" value="F:ATP binding"/>
    <property type="evidence" value="ECO:0007669"/>
    <property type="project" value="UniProtKB-KW"/>
</dbReference>
<evidence type="ECO:0000259" key="8">
    <source>
        <dbReference type="PROSITE" id="PS50893"/>
    </source>
</evidence>
<evidence type="ECO:0000313" key="10">
    <source>
        <dbReference type="Proteomes" id="UP000307756"/>
    </source>
</evidence>
<comment type="caution">
    <text evidence="9">The sequence shown here is derived from an EMBL/GenBank/DDBJ whole genome shotgun (WGS) entry which is preliminary data.</text>
</comment>
<evidence type="ECO:0000313" key="9">
    <source>
        <dbReference type="EMBL" id="TKC18395.1"/>
    </source>
</evidence>
<keyword evidence="2" id="KW-1003">Cell membrane</keyword>
<dbReference type="InterPro" id="IPR024765">
    <property type="entry name" value="TOBE-like"/>
</dbReference>
<sequence length="339" mass="38321">MGITIENVSKSFGEYLAIKDVQLEIPSGDFIALLGPSGSGKTTLLRMIAGLESLDSGKIHFNGVDYSNKPVKERKVGFVFQHYALFKHMTIFENIAFGLKVRPFKIRPSKQEIKERVYDLLKFVQLEHLAERYPSQLSGGQKQRIALARALAVEPEVLLLDEPFGALDAKVRQELRHWLREIHEKLNITTIFVTHDQEEALEMADTIVVMNQGQIEQIGSPDQVYHHPVNAFVYRFLGRVNEFCDSDNEISYIRPHEIALKKSAQGNSVPAKVLHVHSVGSLVRIQLNRLDTNALFEAEINTEKYQEIGPLKKGDLLYASFSNLVVFGNEQKEPLTAIL</sequence>
<keyword evidence="10" id="KW-1185">Reference proteome</keyword>
<feature type="domain" description="ABC transporter" evidence="8">
    <location>
        <begin position="3"/>
        <end position="237"/>
    </location>
</feature>
<dbReference type="EMBL" id="SWBM01000001">
    <property type="protein sequence ID" value="TKC18395.1"/>
    <property type="molecule type" value="Genomic_DNA"/>
</dbReference>
<dbReference type="PROSITE" id="PS50893">
    <property type="entry name" value="ABC_TRANSPORTER_2"/>
    <property type="match status" value="1"/>
</dbReference>
<dbReference type="Proteomes" id="UP000307756">
    <property type="component" value="Unassembled WGS sequence"/>
</dbReference>
<keyword evidence="5" id="KW-1278">Translocase</keyword>
<evidence type="ECO:0000256" key="5">
    <source>
        <dbReference type="ARBA" id="ARBA00022967"/>
    </source>
</evidence>
<dbReference type="FunFam" id="3.40.50.300:FF:000227">
    <property type="entry name" value="Sulfate/thiosulfate import ATP-binding protein CysA"/>
    <property type="match status" value="1"/>
</dbReference>
<keyword evidence="7" id="KW-0472">Membrane</keyword>
<accession>A0A4U1D737</accession>
<dbReference type="SMART" id="SM00382">
    <property type="entry name" value="AAA"/>
    <property type="match status" value="1"/>
</dbReference>
<dbReference type="PROSITE" id="PS00211">
    <property type="entry name" value="ABC_TRANSPORTER_1"/>
    <property type="match status" value="1"/>
</dbReference>
<dbReference type="RefSeq" id="WP_136829106.1">
    <property type="nucleotide sequence ID" value="NZ_SWBM01000001.1"/>
</dbReference>
<dbReference type="InterPro" id="IPR017871">
    <property type="entry name" value="ABC_transporter-like_CS"/>
</dbReference>
<dbReference type="CDD" id="cd03296">
    <property type="entry name" value="ABC_CysA_sulfate_importer"/>
    <property type="match status" value="1"/>
</dbReference>
<dbReference type="GO" id="GO:0043190">
    <property type="term" value="C:ATP-binding cassette (ABC) transporter complex"/>
    <property type="evidence" value="ECO:0007669"/>
    <property type="project" value="InterPro"/>
</dbReference>
<protein>
    <submittedName>
        <fullName evidence="9">Sulfate ABC transporter ATP-binding protein</fullName>
    </submittedName>
</protein>
<keyword evidence="6" id="KW-0764">Sulfate transport</keyword>
<proteinExistence type="predicted"/>
<dbReference type="InterPro" id="IPR050093">
    <property type="entry name" value="ABC_SmlMolc_Importer"/>
</dbReference>
<organism evidence="9 10">
    <name type="scientific">Robertmurraya kyonggiensis</name>
    <dbReference type="NCBI Taxonomy" id="1037680"/>
    <lineage>
        <taxon>Bacteria</taxon>
        <taxon>Bacillati</taxon>
        <taxon>Bacillota</taxon>
        <taxon>Bacilli</taxon>
        <taxon>Bacillales</taxon>
        <taxon>Bacillaceae</taxon>
        <taxon>Robertmurraya</taxon>
    </lineage>
</organism>
<dbReference type="InterPro" id="IPR008995">
    <property type="entry name" value="Mo/tungstate-bd_C_term_dom"/>
</dbReference>
<evidence type="ECO:0000256" key="1">
    <source>
        <dbReference type="ARBA" id="ARBA00022448"/>
    </source>
</evidence>
<name>A0A4U1D737_9BACI</name>
<dbReference type="SUPFAM" id="SSF50331">
    <property type="entry name" value="MOP-like"/>
    <property type="match status" value="1"/>
</dbReference>
<evidence type="ECO:0000256" key="3">
    <source>
        <dbReference type="ARBA" id="ARBA00022741"/>
    </source>
</evidence>
<evidence type="ECO:0000256" key="6">
    <source>
        <dbReference type="ARBA" id="ARBA00023032"/>
    </source>
</evidence>
<dbReference type="PANTHER" id="PTHR42781">
    <property type="entry name" value="SPERMIDINE/PUTRESCINE IMPORT ATP-BINDING PROTEIN POTA"/>
    <property type="match status" value="1"/>
</dbReference>
<dbReference type="AlphaFoldDB" id="A0A4U1D737"/>
<dbReference type="GO" id="GO:0015419">
    <property type="term" value="F:ABC-type sulfate transporter activity"/>
    <property type="evidence" value="ECO:0007669"/>
    <property type="project" value="InterPro"/>
</dbReference>
<gene>
    <name evidence="9" type="ORF">FA727_02265</name>
</gene>
<keyword evidence="1" id="KW-0813">Transport</keyword>
<keyword evidence="3" id="KW-0547">Nucleotide-binding</keyword>
<dbReference type="InterPro" id="IPR003593">
    <property type="entry name" value="AAA+_ATPase"/>
</dbReference>
<keyword evidence="4 9" id="KW-0067">ATP-binding</keyword>
<dbReference type="GO" id="GO:0016887">
    <property type="term" value="F:ATP hydrolysis activity"/>
    <property type="evidence" value="ECO:0007669"/>
    <property type="project" value="InterPro"/>
</dbReference>
<dbReference type="InterPro" id="IPR003439">
    <property type="entry name" value="ABC_transporter-like_ATP-bd"/>
</dbReference>
<dbReference type="NCBIfam" id="TIGR00968">
    <property type="entry name" value="3a0106s01"/>
    <property type="match status" value="1"/>
</dbReference>
<dbReference type="PANTHER" id="PTHR42781:SF4">
    <property type="entry name" value="SPERMIDINE_PUTRESCINE IMPORT ATP-BINDING PROTEIN POTA"/>
    <property type="match status" value="1"/>
</dbReference>
<evidence type="ECO:0000256" key="4">
    <source>
        <dbReference type="ARBA" id="ARBA00022840"/>
    </source>
</evidence>